<keyword evidence="4" id="KW-0808">Transferase</keyword>
<evidence type="ECO:0000313" key="9">
    <source>
        <dbReference type="EMBL" id="AZQ77845.1"/>
    </source>
</evidence>
<dbReference type="InterPro" id="IPR029063">
    <property type="entry name" value="SAM-dependent_MTases_sf"/>
</dbReference>
<evidence type="ECO:0000256" key="6">
    <source>
        <dbReference type="ARBA" id="ARBA00047942"/>
    </source>
</evidence>
<keyword evidence="10" id="KW-1185">Reference proteome</keyword>
<accession>A0A3Q9G853</accession>
<dbReference type="GO" id="GO:0005524">
    <property type="term" value="F:ATP binding"/>
    <property type="evidence" value="ECO:0007669"/>
    <property type="project" value="UniProtKB-KW"/>
</dbReference>
<gene>
    <name evidence="9" type="ORF">EJ997_11335</name>
</gene>
<dbReference type="SUPFAM" id="SSF53335">
    <property type="entry name" value="S-adenosyl-L-methionine-dependent methyltransferases"/>
    <property type="match status" value="1"/>
</dbReference>
<dbReference type="InterPro" id="IPR050953">
    <property type="entry name" value="N4_N6_ade-DNA_methylase"/>
</dbReference>
<dbReference type="PANTHER" id="PTHR33841">
    <property type="entry name" value="DNA METHYLTRANSFERASE YEEA-RELATED"/>
    <property type="match status" value="1"/>
</dbReference>
<dbReference type="EC" id="2.1.1.72" evidence="2"/>
<comment type="similarity">
    <text evidence="1">Belongs to the N(4)/N(6)-methyltransferase family.</text>
</comment>
<dbReference type="KEGG" id="flh:EJ997_11335"/>
<dbReference type="PANTHER" id="PTHR33841:SF5">
    <property type="entry name" value="DNA METHYLASE (MODIFICATION METHYLASE) (METHYLTRANSFERASE)-RELATED"/>
    <property type="match status" value="1"/>
</dbReference>
<evidence type="ECO:0000256" key="4">
    <source>
        <dbReference type="ARBA" id="ARBA00022679"/>
    </source>
</evidence>
<evidence type="ECO:0000256" key="1">
    <source>
        <dbReference type="ARBA" id="ARBA00006594"/>
    </source>
</evidence>
<evidence type="ECO:0000259" key="7">
    <source>
        <dbReference type="Pfam" id="PF04313"/>
    </source>
</evidence>
<dbReference type="REBASE" id="290673">
    <property type="entry name" value="FspT48ORF11335P"/>
</dbReference>
<dbReference type="Pfam" id="PF07669">
    <property type="entry name" value="Eco57I"/>
    <property type="match status" value="1"/>
</dbReference>
<dbReference type="InterPro" id="IPR011639">
    <property type="entry name" value="MethylTrfase_TaqI-like_dom"/>
</dbReference>
<dbReference type="InterPro" id="IPR007409">
    <property type="entry name" value="Restrct_endonuc_type1_HsdR_N"/>
</dbReference>
<dbReference type="InterPro" id="IPR002052">
    <property type="entry name" value="DNA_methylase_N6_adenine_CS"/>
</dbReference>
<organism evidence="9 10">
    <name type="scientific">Flaviflexus ciconiae</name>
    <dbReference type="NCBI Taxonomy" id="2496867"/>
    <lineage>
        <taxon>Bacteria</taxon>
        <taxon>Bacillati</taxon>
        <taxon>Actinomycetota</taxon>
        <taxon>Actinomycetes</taxon>
        <taxon>Actinomycetales</taxon>
        <taxon>Actinomycetaceae</taxon>
        <taxon>Flaviflexus</taxon>
    </lineage>
</organism>
<name>A0A3Q9G853_9ACTO</name>
<dbReference type="Gene3D" id="3.90.1570.30">
    <property type="match status" value="1"/>
</dbReference>
<comment type="catalytic activity">
    <reaction evidence="6">
        <text>a 2'-deoxyadenosine in DNA + S-adenosyl-L-methionine = an N(6)-methyl-2'-deoxyadenosine in DNA + S-adenosyl-L-homocysteine + H(+)</text>
        <dbReference type="Rhea" id="RHEA:15197"/>
        <dbReference type="Rhea" id="RHEA-COMP:12418"/>
        <dbReference type="Rhea" id="RHEA-COMP:12419"/>
        <dbReference type="ChEBI" id="CHEBI:15378"/>
        <dbReference type="ChEBI" id="CHEBI:57856"/>
        <dbReference type="ChEBI" id="CHEBI:59789"/>
        <dbReference type="ChEBI" id="CHEBI:90615"/>
        <dbReference type="ChEBI" id="CHEBI:90616"/>
        <dbReference type="EC" id="2.1.1.72"/>
    </reaction>
</comment>
<dbReference type="Pfam" id="PF04313">
    <property type="entry name" value="HSDR_N"/>
    <property type="match status" value="1"/>
</dbReference>
<dbReference type="GO" id="GO:0032259">
    <property type="term" value="P:methylation"/>
    <property type="evidence" value="ECO:0007669"/>
    <property type="project" value="UniProtKB-KW"/>
</dbReference>
<evidence type="ECO:0000256" key="5">
    <source>
        <dbReference type="ARBA" id="ARBA00022691"/>
    </source>
</evidence>
<dbReference type="PRINTS" id="PR00507">
    <property type="entry name" value="N12N6MTFRASE"/>
</dbReference>
<sequence>MQGFQRRDKESARNALAVLVARYQDLHSSFSSPSSVFTETETRTHFVDEFLRIMGWDVSNENGYFGSAVEVALERTVSADSGELSRPDYLCRINGIDRVPIEAKKASVQLAGNIVAATQARSYGWTLSLPMSVLTNFSETIIFDTRSLPVSEVSADYGVIPGCRWTFNDYLEDFDNVWDRLSYESVSTDRFESLYGSGRSNRGTSEFDESFLHSFRNWRRILATEIHQQNHHLLEAEVGRRTQRILNALLFLRVCEDRNILKYKDLFVAANNQNILSMFKWQDKIFNAGIFKALDEISIRDEVLIEIVKDLYWPRSKFAFGLIKPDMLSSIYEQYLGEQVIFIGDGEVDLVQKPEVVHAGGVARTPQLVVDRLVDPAIDQQLDLGVECPKILDPATGSGVFLLTAFRRLLEQAAMDRGRPLSLEERSKIATEQLFGIDIDGAAVEVAKLSIQLAILGDQQFDVTNTHQVLPSLDKNIVAGNFIVREDFDRLLPTWAKEVDVRAQTAPLDVARAFGTKFPENGFDIIASNPPYIRIQTLAEHFPAQLAYLQHEDSGYSAAKSGSFDVYQIFMERAFQLMSTSGSLCFIIPNRFITSAAASFVRGLLAERLQSLTHFGTEQVFEERTTYTALIYCGPETNNPLKVKRVESIQDWYADPSCVSSFSIGRKDLGYGPWQIANEAENSLFRQMEDAAVSLLSEEADVFVGVQSSADEVFFLKDVQDCREDERLVKFTGLNGERGRIERDILRPGIKDVPISLLDGQPTPDRWAIFPYAIVEPPTGNRRARLLSREELSLRYPYALKYLDRHRSVLEKRSISPNPGDSFWAYGRSQSLTKLDEPKLVVRVLSTSPSYAFDSEGLVIPGGGDGGPYYLIRPKEHSAYSIEVLQGILSHPVVDHFVTVLGKSYRGSYAVHRKAFLVKIPLPYLDEMEQHAIAAGVVECREISVRQRTESDTRVLASAKDRKLFLYGEINSIITAAYGLPEGIVEAL</sequence>
<evidence type="ECO:0000256" key="3">
    <source>
        <dbReference type="ARBA" id="ARBA00022603"/>
    </source>
</evidence>
<evidence type="ECO:0000313" key="10">
    <source>
        <dbReference type="Proteomes" id="UP000280344"/>
    </source>
</evidence>
<dbReference type="GO" id="GO:0009007">
    <property type="term" value="F:site-specific DNA-methyltransferase (adenine-specific) activity"/>
    <property type="evidence" value="ECO:0007669"/>
    <property type="project" value="UniProtKB-EC"/>
</dbReference>
<dbReference type="GO" id="GO:0009035">
    <property type="term" value="F:type I site-specific deoxyribonuclease activity"/>
    <property type="evidence" value="ECO:0007669"/>
    <property type="project" value="UniProtKB-EC"/>
</dbReference>
<evidence type="ECO:0000259" key="8">
    <source>
        <dbReference type="Pfam" id="PF07669"/>
    </source>
</evidence>
<keyword evidence="3" id="KW-0489">Methyltransferase</keyword>
<dbReference type="AlphaFoldDB" id="A0A3Q9G853"/>
<dbReference type="Proteomes" id="UP000280344">
    <property type="component" value="Chromosome"/>
</dbReference>
<reference evidence="9 10" key="1">
    <citation type="submission" date="2018-12" db="EMBL/GenBank/DDBJ databases">
        <title>Complete genome sequence of Flaviflexus sp. H23T48.</title>
        <authorList>
            <person name="Bae J.-W."/>
            <person name="Lee J.-Y."/>
        </authorList>
    </citation>
    <scope>NUCLEOTIDE SEQUENCE [LARGE SCALE GENOMIC DNA]</scope>
    <source>
        <strain evidence="9 10">H23T48</strain>
    </source>
</reference>
<evidence type="ECO:0000256" key="2">
    <source>
        <dbReference type="ARBA" id="ARBA00011900"/>
    </source>
</evidence>
<dbReference type="GO" id="GO:0009307">
    <property type="term" value="P:DNA restriction-modification system"/>
    <property type="evidence" value="ECO:0007669"/>
    <property type="project" value="UniProtKB-KW"/>
</dbReference>
<keyword evidence="5" id="KW-0949">S-adenosyl-L-methionine</keyword>
<dbReference type="OrthoDB" id="9782445at2"/>
<dbReference type="PROSITE" id="PS00092">
    <property type="entry name" value="N6_MTASE"/>
    <property type="match status" value="1"/>
</dbReference>
<protein>
    <recommendedName>
        <fullName evidence="2">site-specific DNA-methyltransferase (adenine-specific)</fullName>
        <ecNumber evidence="2">2.1.1.72</ecNumber>
    </recommendedName>
</protein>
<proteinExistence type="inferred from homology"/>
<dbReference type="Gene3D" id="3.40.50.150">
    <property type="entry name" value="Vaccinia Virus protein VP39"/>
    <property type="match status" value="1"/>
</dbReference>
<dbReference type="GO" id="GO:0003677">
    <property type="term" value="F:DNA binding"/>
    <property type="evidence" value="ECO:0007669"/>
    <property type="project" value="UniProtKB-KW"/>
</dbReference>
<feature type="domain" description="Restriction endonuclease type I HsdR N-terminal" evidence="7">
    <location>
        <begin position="70"/>
        <end position="146"/>
    </location>
</feature>
<dbReference type="EMBL" id="CP034593">
    <property type="protein sequence ID" value="AZQ77845.1"/>
    <property type="molecule type" value="Genomic_DNA"/>
</dbReference>
<feature type="domain" description="Type II methyltransferase M.TaqI-like" evidence="8">
    <location>
        <begin position="432"/>
        <end position="621"/>
    </location>
</feature>